<sequence length="33" mass="3779">MLAVVLISISVSQNCHYPTKLHPQSFFFNDKLT</sequence>
<organism evidence="1">
    <name type="scientific">Anguilla anguilla</name>
    <name type="common">European freshwater eel</name>
    <name type="synonym">Muraena anguilla</name>
    <dbReference type="NCBI Taxonomy" id="7936"/>
    <lineage>
        <taxon>Eukaryota</taxon>
        <taxon>Metazoa</taxon>
        <taxon>Chordata</taxon>
        <taxon>Craniata</taxon>
        <taxon>Vertebrata</taxon>
        <taxon>Euteleostomi</taxon>
        <taxon>Actinopterygii</taxon>
        <taxon>Neopterygii</taxon>
        <taxon>Teleostei</taxon>
        <taxon>Anguilliformes</taxon>
        <taxon>Anguillidae</taxon>
        <taxon>Anguilla</taxon>
    </lineage>
</organism>
<proteinExistence type="predicted"/>
<dbReference type="EMBL" id="GBXM01031045">
    <property type="protein sequence ID" value="JAH77532.1"/>
    <property type="molecule type" value="Transcribed_RNA"/>
</dbReference>
<accession>A0A0E9VHI6</accession>
<evidence type="ECO:0000313" key="1">
    <source>
        <dbReference type="EMBL" id="JAH77532.1"/>
    </source>
</evidence>
<reference evidence="1" key="2">
    <citation type="journal article" date="2015" name="Fish Shellfish Immunol.">
        <title>Early steps in the European eel (Anguilla anguilla)-Vibrio vulnificus interaction in the gills: Role of the RtxA13 toxin.</title>
        <authorList>
            <person name="Callol A."/>
            <person name="Pajuelo D."/>
            <person name="Ebbesson L."/>
            <person name="Teles M."/>
            <person name="MacKenzie S."/>
            <person name="Amaro C."/>
        </authorList>
    </citation>
    <scope>NUCLEOTIDE SEQUENCE</scope>
</reference>
<protein>
    <submittedName>
        <fullName evidence="1">Uncharacterized protein</fullName>
    </submittedName>
</protein>
<name>A0A0E9VHI6_ANGAN</name>
<dbReference type="AlphaFoldDB" id="A0A0E9VHI6"/>
<reference evidence="1" key="1">
    <citation type="submission" date="2014-11" db="EMBL/GenBank/DDBJ databases">
        <authorList>
            <person name="Amaro Gonzalez C."/>
        </authorList>
    </citation>
    <scope>NUCLEOTIDE SEQUENCE</scope>
</reference>